<evidence type="ECO:0000313" key="1">
    <source>
        <dbReference type="EMBL" id="ADY55623.1"/>
    </source>
</evidence>
<keyword evidence="2" id="KW-1185">Reference proteome</keyword>
<accession>F0SVR7</accession>
<organism evidence="1 2">
    <name type="scientific">Syntrophobotulus glycolicus (strain DSM 8271 / FlGlyR)</name>
    <dbReference type="NCBI Taxonomy" id="645991"/>
    <lineage>
        <taxon>Bacteria</taxon>
        <taxon>Bacillati</taxon>
        <taxon>Bacillota</taxon>
        <taxon>Clostridia</taxon>
        <taxon>Eubacteriales</taxon>
        <taxon>Desulfitobacteriaceae</taxon>
        <taxon>Syntrophobotulus</taxon>
    </lineage>
</organism>
<protein>
    <submittedName>
        <fullName evidence="1">Uncharacterized protein</fullName>
    </submittedName>
</protein>
<reference evidence="2" key="2">
    <citation type="submission" date="2011-02" db="EMBL/GenBank/DDBJ databases">
        <title>The complete genome of Syntrophobotulus glycolicus DSM 8271.</title>
        <authorList>
            <person name="Lucas S."/>
            <person name="Copeland A."/>
            <person name="Lapidus A."/>
            <person name="Bruce D."/>
            <person name="Goodwin L."/>
            <person name="Pitluck S."/>
            <person name="Kyrpides N."/>
            <person name="Mavromatis K."/>
            <person name="Pagani I."/>
            <person name="Ivanova N."/>
            <person name="Mikhailova N."/>
            <person name="Chertkov O."/>
            <person name="Held B."/>
            <person name="Detter J.C."/>
            <person name="Tapia R."/>
            <person name="Han C."/>
            <person name="Land M."/>
            <person name="Hauser L."/>
            <person name="Markowitz V."/>
            <person name="Cheng J.-F."/>
            <person name="Hugenholtz P."/>
            <person name="Woyke T."/>
            <person name="Wu D."/>
            <person name="Spring S."/>
            <person name="Schroeder M."/>
            <person name="Brambilla E."/>
            <person name="Klenk H.-P."/>
            <person name="Eisen J.A."/>
        </authorList>
    </citation>
    <scope>NUCLEOTIDE SEQUENCE [LARGE SCALE GENOMIC DNA]</scope>
    <source>
        <strain evidence="2">DSM 8271 / FlGlyR</strain>
    </source>
</reference>
<name>F0SVR7_SYNGF</name>
<proteinExistence type="predicted"/>
<gene>
    <name evidence="1" type="ordered locus">Sgly_1316</name>
</gene>
<dbReference type="AlphaFoldDB" id="F0SVR7"/>
<dbReference type="KEGG" id="sgy:Sgly_1316"/>
<dbReference type="EMBL" id="CP002547">
    <property type="protein sequence ID" value="ADY55623.1"/>
    <property type="molecule type" value="Genomic_DNA"/>
</dbReference>
<dbReference type="eggNOG" id="ENOG5032U2T">
    <property type="taxonomic scope" value="Bacteria"/>
</dbReference>
<sequence length="194" mass="21723">MTWKSFLYLCMIVLTIQMNRSIIMPHDKHCGCGHDHEHLRGDEAHAAPIEVTEKQKEFLHQLGHSHYLPVARFTVKDSREEAFVSTALAPVFLRSADDDMKAVKEAGVFLQMLEDLGLVTLDYDIPLDGYGYEEYKESSLYEYFCATVAEGSSRPNFLGNTPVLELGSIALTGAGEKIAAAHCGHKHHHHGQRD</sequence>
<evidence type="ECO:0000313" key="2">
    <source>
        <dbReference type="Proteomes" id="UP000007488"/>
    </source>
</evidence>
<dbReference type="Proteomes" id="UP000007488">
    <property type="component" value="Chromosome"/>
</dbReference>
<reference evidence="1 2" key="1">
    <citation type="journal article" date="2011" name="Stand. Genomic Sci.">
        <title>Complete genome sequence of Syntrophobotulus glycolicus type strain (FlGlyR).</title>
        <authorList>
            <person name="Han C."/>
            <person name="Mwirichia R."/>
            <person name="Chertkov O."/>
            <person name="Held B."/>
            <person name="Lapidus A."/>
            <person name="Nolan M."/>
            <person name="Lucas S."/>
            <person name="Hammon N."/>
            <person name="Deshpande S."/>
            <person name="Cheng J.F."/>
            <person name="Tapia R."/>
            <person name="Goodwin L."/>
            <person name="Pitluck S."/>
            <person name="Huntemann M."/>
            <person name="Liolios K."/>
            <person name="Ivanova N."/>
            <person name="Pagani I."/>
            <person name="Mavromatis K."/>
            <person name="Ovchinikova G."/>
            <person name="Pati A."/>
            <person name="Chen A."/>
            <person name="Palaniappan K."/>
            <person name="Land M."/>
            <person name="Hauser L."/>
            <person name="Brambilla E.M."/>
            <person name="Rohde M."/>
            <person name="Spring S."/>
            <person name="Sikorski J."/>
            <person name="Goker M."/>
            <person name="Woyke T."/>
            <person name="Bristow J."/>
            <person name="Eisen J.A."/>
            <person name="Markowitz V."/>
            <person name="Hugenholtz P."/>
            <person name="Kyrpides N.C."/>
            <person name="Klenk H.P."/>
            <person name="Detter J.C."/>
        </authorList>
    </citation>
    <scope>NUCLEOTIDE SEQUENCE [LARGE SCALE GENOMIC DNA]</scope>
    <source>
        <strain evidence="2">DSM 8271 / FlGlyR</strain>
    </source>
</reference>
<dbReference type="HOGENOM" id="CLU_1401846_0_0_9"/>